<protein>
    <submittedName>
        <fullName evidence="3">DUF922 domain-containing Zn-dependent protease</fullName>
    </submittedName>
</protein>
<gene>
    <name evidence="3" type="ORF">ACFO1V_08025</name>
</gene>
<keyword evidence="3" id="KW-0645">Protease</keyword>
<feature type="signal peptide" evidence="2">
    <location>
        <begin position="1"/>
        <end position="27"/>
    </location>
</feature>
<dbReference type="Pfam" id="PF06037">
    <property type="entry name" value="DUF922"/>
    <property type="match status" value="1"/>
</dbReference>
<feature type="chain" id="PRO_5045613585" evidence="2">
    <location>
        <begin position="28"/>
        <end position="214"/>
    </location>
</feature>
<dbReference type="GO" id="GO:0008233">
    <property type="term" value="F:peptidase activity"/>
    <property type="evidence" value="ECO:0007669"/>
    <property type="project" value="UniProtKB-KW"/>
</dbReference>
<dbReference type="EMBL" id="JBHSEL010000053">
    <property type="protein sequence ID" value="MFC4625166.1"/>
    <property type="molecule type" value="Genomic_DNA"/>
</dbReference>
<evidence type="ECO:0000256" key="1">
    <source>
        <dbReference type="SAM" id="Coils"/>
    </source>
</evidence>
<dbReference type="InterPro" id="IPR010321">
    <property type="entry name" value="DUF922"/>
</dbReference>
<keyword evidence="2" id="KW-0732">Signal</keyword>
<name>A0ABV9H443_9HYPH</name>
<evidence type="ECO:0000256" key="2">
    <source>
        <dbReference type="SAM" id="SignalP"/>
    </source>
</evidence>
<dbReference type="Proteomes" id="UP001596042">
    <property type="component" value="Unassembled WGS sequence"/>
</dbReference>
<keyword evidence="1" id="KW-0175">Coiled coil</keyword>
<dbReference type="GO" id="GO:0006508">
    <property type="term" value="P:proteolysis"/>
    <property type="evidence" value="ECO:0007669"/>
    <property type="project" value="UniProtKB-KW"/>
</dbReference>
<evidence type="ECO:0000313" key="4">
    <source>
        <dbReference type="Proteomes" id="UP001596042"/>
    </source>
</evidence>
<reference evidence="4" key="1">
    <citation type="journal article" date="2019" name="Int. J. Syst. Evol. Microbiol.">
        <title>The Global Catalogue of Microorganisms (GCM) 10K type strain sequencing project: providing services to taxonomists for standard genome sequencing and annotation.</title>
        <authorList>
            <consortium name="The Broad Institute Genomics Platform"/>
            <consortium name="The Broad Institute Genome Sequencing Center for Infectious Disease"/>
            <person name="Wu L."/>
            <person name="Ma J."/>
        </authorList>
    </citation>
    <scope>NUCLEOTIDE SEQUENCE [LARGE SCALE GENOMIC DNA]</scope>
    <source>
        <strain evidence="4">CGMCC 1.15731</strain>
    </source>
</reference>
<organism evidence="3 4">
    <name type="scientific">Daeguia caeni</name>
    <dbReference type="NCBI Taxonomy" id="439612"/>
    <lineage>
        <taxon>Bacteria</taxon>
        <taxon>Pseudomonadati</taxon>
        <taxon>Pseudomonadota</taxon>
        <taxon>Alphaproteobacteria</taxon>
        <taxon>Hyphomicrobiales</taxon>
        <taxon>Brucellaceae</taxon>
        <taxon>Daeguia</taxon>
    </lineage>
</organism>
<feature type="coiled-coil region" evidence="1">
    <location>
        <begin position="141"/>
        <end position="177"/>
    </location>
</feature>
<keyword evidence="4" id="KW-1185">Reference proteome</keyword>
<keyword evidence="3" id="KW-0378">Hydrolase</keyword>
<dbReference type="PIRSF" id="PIRSF010521">
    <property type="entry name" value="DUF922_bac"/>
    <property type="match status" value="1"/>
</dbReference>
<comment type="caution">
    <text evidence="3">The sequence shown here is derived from an EMBL/GenBank/DDBJ whole genome shotgun (WGS) entry which is preliminary data.</text>
</comment>
<evidence type="ECO:0000313" key="3">
    <source>
        <dbReference type="EMBL" id="MFC4625166.1"/>
    </source>
</evidence>
<accession>A0ABV9H443</accession>
<dbReference type="RefSeq" id="WP_374829628.1">
    <property type="nucleotide sequence ID" value="NZ_JBHEEZ010000001.1"/>
</dbReference>
<proteinExistence type="predicted"/>
<sequence length="214" mass="24629">MGKKLLVLANTVLAGVLLTLPATGAHAANVVRKYTYFPIYGKTAAELDHALSQNGPFLQKTGQHHPGATEIRFDAKVKYGKNAGESCKVQDIRVNVYAKISLPVWKHRSRAEGDIQLVWDTLLKDIRRHEESHIIIARTHANELERKVRALHSRKDCAELRKDIDRLTEKLLAEHDKAQERFDRVETINFEKRFERLLIKNLEKRKQRESRQAP</sequence>